<reference evidence="1" key="1">
    <citation type="submission" date="2023-04" db="EMBL/GenBank/DDBJ databases">
        <title>A chromosome-level genome assembly of the parasitoid wasp Eretmocerus hayati.</title>
        <authorList>
            <person name="Zhong Y."/>
            <person name="Liu S."/>
            <person name="Liu Y."/>
        </authorList>
    </citation>
    <scope>NUCLEOTIDE SEQUENCE</scope>
    <source>
        <strain evidence="1">ZJU_SS_LIU_2023</strain>
    </source>
</reference>
<evidence type="ECO:0000313" key="2">
    <source>
        <dbReference type="Proteomes" id="UP001239111"/>
    </source>
</evidence>
<protein>
    <submittedName>
        <fullName evidence="1">Uncharacterized protein</fullName>
    </submittedName>
</protein>
<dbReference type="EMBL" id="CM056744">
    <property type="protein sequence ID" value="KAJ8668483.1"/>
    <property type="molecule type" value="Genomic_DNA"/>
</dbReference>
<dbReference type="Proteomes" id="UP001239111">
    <property type="component" value="Chromosome 4"/>
</dbReference>
<gene>
    <name evidence="1" type="ORF">QAD02_010146</name>
</gene>
<proteinExistence type="predicted"/>
<comment type="caution">
    <text evidence="1">The sequence shown here is derived from an EMBL/GenBank/DDBJ whole genome shotgun (WGS) entry which is preliminary data.</text>
</comment>
<name>A0ACC2NBH7_9HYME</name>
<evidence type="ECO:0000313" key="1">
    <source>
        <dbReference type="EMBL" id="KAJ8668483.1"/>
    </source>
</evidence>
<organism evidence="1 2">
    <name type="scientific">Eretmocerus hayati</name>
    <dbReference type="NCBI Taxonomy" id="131215"/>
    <lineage>
        <taxon>Eukaryota</taxon>
        <taxon>Metazoa</taxon>
        <taxon>Ecdysozoa</taxon>
        <taxon>Arthropoda</taxon>
        <taxon>Hexapoda</taxon>
        <taxon>Insecta</taxon>
        <taxon>Pterygota</taxon>
        <taxon>Neoptera</taxon>
        <taxon>Endopterygota</taxon>
        <taxon>Hymenoptera</taxon>
        <taxon>Apocrita</taxon>
        <taxon>Proctotrupomorpha</taxon>
        <taxon>Chalcidoidea</taxon>
        <taxon>Aphelinidae</taxon>
        <taxon>Aphelininae</taxon>
        <taxon>Eretmocerus</taxon>
    </lineage>
</organism>
<keyword evidence="2" id="KW-1185">Reference proteome</keyword>
<accession>A0ACC2NBH7</accession>
<sequence length="247" mass="27978">MFFTSNCDAMRALPLVFDTFIFVQLLKTENISVLAKKIRPHQRQSIAAIVHGDIVLCSGSMISKSLILTSGVCIEEDRISELRIKFHGSRKFPVKKMKRSIDEKIAILLIKGSCILKRTADVLDIVDWTYATKLPGPVTLHSWTSGHPEDDQFLDSVSFELTKVQQSSCPKNMLTQKLDEHDLCARLSNGNMDIYRTGLYTIGAPIVQNGTLIGVASTFIDNSFVMYRNVRFLEIELKKMMEYLRKL</sequence>